<dbReference type="AlphaFoldDB" id="A0AAN0T8Z2"/>
<accession>A0AAN0T8Z2</accession>
<evidence type="ECO:0000313" key="2">
    <source>
        <dbReference type="Proteomes" id="UP000032024"/>
    </source>
</evidence>
<dbReference type="Proteomes" id="UP000032024">
    <property type="component" value="Chromosome"/>
</dbReference>
<protein>
    <submittedName>
        <fullName evidence="1">Uncharacterized protein</fullName>
    </submittedName>
</protein>
<proteinExistence type="predicted"/>
<sequence length="46" mass="5265">MVSLVVFCIGFAYRLPETGFLFGSAPRFIFPHLKHLLEIVQNGENR</sequence>
<organism evidence="1 2">
    <name type="scientific">Heyndrickxia coagulans</name>
    <name type="common">Weizmannia coagulans</name>
    <dbReference type="NCBI Taxonomy" id="1398"/>
    <lineage>
        <taxon>Bacteria</taxon>
        <taxon>Bacillati</taxon>
        <taxon>Bacillota</taxon>
        <taxon>Bacilli</taxon>
        <taxon>Bacillales</taxon>
        <taxon>Bacillaceae</taxon>
        <taxon>Heyndrickxia</taxon>
    </lineage>
</organism>
<evidence type="ECO:0000313" key="1">
    <source>
        <dbReference type="EMBL" id="AJO23795.1"/>
    </source>
</evidence>
<keyword evidence="2" id="KW-1185">Reference proteome</keyword>
<gene>
    <name evidence="1" type="ORF">SB48_HM08orf04795</name>
</gene>
<reference evidence="2" key="1">
    <citation type="submission" date="2015-01" db="EMBL/GenBank/DDBJ databases">
        <title>Comparative genome analysis of Bacillus coagulans HM-08, Clostridium butyricum HM-68, Bacillus subtilis HM-66 and Bacillus paralicheniformis BL-09.</title>
        <authorList>
            <person name="Zhang H."/>
        </authorList>
    </citation>
    <scope>NUCLEOTIDE SEQUENCE [LARGE SCALE GENOMIC DNA]</scope>
    <source>
        <strain evidence="2">HM-08</strain>
    </source>
</reference>
<name>A0AAN0T8Z2_HEYCO</name>
<dbReference type="EMBL" id="CP010525">
    <property type="protein sequence ID" value="AJO23795.1"/>
    <property type="molecule type" value="Genomic_DNA"/>
</dbReference>